<sequence>MRKVLFVFALSWIVLFCLLGVYLGVGLAAYLGEARAALEAQEFSRFLEIQAAWKQKTSAHAHALCLSFLTLFLALLMPHMALSGRVRVILGVFLIVGTVLASIFGWIGFPPVMAAGDVLVILATLLALWGILRAKVEG</sequence>
<dbReference type="EMBL" id="DTIY01000039">
    <property type="protein sequence ID" value="HGY39333.1"/>
    <property type="molecule type" value="Genomic_DNA"/>
</dbReference>
<keyword evidence="1" id="KW-0472">Membrane</keyword>
<evidence type="ECO:0008006" key="3">
    <source>
        <dbReference type="Google" id="ProtNLM"/>
    </source>
</evidence>
<reference evidence="2" key="1">
    <citation type="journal article" date="2020" name="mSystems">
        <title>Genome- and Community-Level Interaction Insights into Carbon Utilization and Element Cycling Functions of Hydrothermarchaeota in Hydrothermal Sediment.</title>
        <authorList>
            <person name="Zhou Z."/>
            <person name="Liu Y."/>
            <person name="Xu W."/>
            <person name="Pan J."/>
            <person name="Luo Z.H."/>
            <person name="Li M."/>
        </authorList>
    </citation>
    <scope>NUCLEOTIDE SEQUENCE [LARGE SCALE GENOMIC DNA]</scope>
    <source>
        <strain evidence="2">SpSt-82</strain>
    </source>
</reference>
<feature type="transmembrane region" description="Helical" evidence="1">
    <location>
        <begin position="113"/>
        <end position="132"/>
    </location>
</feature>
<feature type="transmembrane region" description="Helical" evidence="1">
    <location>
        <begin position="88"/>
        <end position="107"/>
    </location>
</feature>
<protein>
    <recommendedName>
        <fullName evidence="3">DUF423 domain-containing protein</fullName>
    </recommendedName>
</protein>
<gene>
    <name evidence="2" type="ORF">ENW11_05985</name>
</gene>
<organism evidence="2">
    <name type="scientific">Candidatus Caldatribacterium saccharofermentans</name>
    <dbReference type="NCBI Taxonomy" id="1454753"/>
    <lineage>
        <taxon>Bacteria</taxon>
        <taxon>Pseudomonadati</taxon>
        <taxon>Atribacterota</taxon>
        <taxon>Atribacteria</taxon>
        <taxon>Atribacterales</taxon>
        <taxon>Candidatus Caldatribacteriaceae</taxon>
        <taxon>Candidatus Caldatribacterium</taxon>
    </lineage>
</organism>
<dbReference type="AlphaFoldDB" id="A0A7V4WLE8"/>
<name>A0A7V4WLE8_9BACT</name>
<feature type="transmembrane region" description="Helical" evidence="1">
    <location>
        <begin position="59"/>
        <end position="76"/>
    </location>
</feature>
<evidence type="ECO:0000256" key="1">
    <source>
        <dbReference type="SAM" id="Phobius"/>
    </source>
</evidence>
<proteinExistence type="predicted"/>
<accession>A0A7V4WLE8</accession>
<evidence type="ECO:0000313" key="2">
    <source>
        <dbReference type="EMBL" id="HGY39333.1"/>
    </source>
</evidence>
<keyword evidence="1" id="KW-0812">Transmembrane</keyword>
<comment type="caution">
    <text evidence="2">The sequence shown here is derived from an EMBL/GenBank/DDBJ whole genome shotgun (WGS) entry which is preliminary data.</text>
</comment>
<keyword evidence="1" id="KW-1133">Transmembrane helix</keyword>